<dbReference type="RefSeq" id="WP_148036745.1">
    <property type="nucleotide sequence ID" value="NZ_JAHKRN010000088.1"/>
</dbReference>
<protein>
    <recommendedName>
        <fullName evidence="3">WXG100 family type VII secretion target</fullName>
    </recommendedName>
</protein>
<sequence length="101" mass="10582">MSTGFEMAPESLRLQATRVHQHGEDYEAAVARLREGGGQWGDDGLFAALQLAWTECREVILTAVPGLSGSINGVGDGMVAASANIGAVETALTAPEPDRWA</sequence>
<evidence type="ECO:0000313" key="1">
    <source>
        <dbReference type="EMBL" id="MFC5820070.1"/>
    </source>
</evidence>
<dbReference type="EMBL" id="JBHSNW010000023">
    <property type="protein sequence ID" value="MFC5820070.1"/>
    <property type="molecule type" value="Genomic_DNA"/>
</dbReference>
<accession>A0ABW1C370</accession>
<organism evidence="1 2">
    <name type="scientific">Nonomuraea harbinensis</name>
    <dbReference type="NCBI Taxonomy" id="1286938"/>
    <lineage>
        <taxon>Bacteria</taxon>
        <taxon>Bacillati</taxon>
        <taxon>Actinomycetota</taxon>
        <taxon>Actinomycetes</taxon>
        <taxon>Streptosporangiales</taxon>
        <taxon>Streptosporangiaceae</taxon>
        <taxon>Nonomuraea</taxon>
    </lineage>
</organism>
<evidence type="ECO:0008006" key="3">
    <source>
        <dbReference type="Google" id="ProtNLM"/>
    </source>
</evidence>
<reference evidence="2" key="1">
    <citation type="journal article" date="2019" name="Int. J. Syst. Evol. Microbiol.">
        <title>The Global Catalogue of Microorganisms (GCM) 10K type strain sequencing project: providing services to taxonomists for standard genome sequencing and annotation.</title>
        <authorList>
            <consortium name="The Broad Institute Genomics Platform"/>
            <consortium name="The Broad Institute Genome Sequencing Center for Infectious Disease"/>
            <person name="Wu L."/>
            <person name="Ma J."/>
        </authorList>
    </citation>
    <scope>NUCLEOTIDE SEQUENCE [LARGE SCALE GENOMIC DNA]</scope>
    <source>
        <strain evidence="2">CGMCC 4.7106</strain>
    </source>
</reference>
<keyword evidence="2" id="KW-1185">Reference proteome</keyword>
<dbReference type="Proteomes" id="UP001596096">
    <property type="component" value="Unassembled WGS sequence"/>
</dbReference>
<evidence type="ECO:0000313" key="2">
    <source>
        <dbReference type="Proteomes" id="UP001596096"/>
    </source>
</evidence>
<gene>
    <name evidence="1" type="ORF">ACFPUY_33650</name>
</gene>
<name>A0ABW1C370_9ACTN</name>
<proteinExistence type="predicted"/>
<comment type="caution">
    <text evidence="1">The sequence shown here is derived from an EMBL/GenBank/DDBJ whole genome shotgun (WGS) entry which is preliminary data.</text>
</comment>